<dbReference type="InterPro" id="IPR000524">
    <property type="entry name" value="Tscrpt_reg_HTH_GntR"/>
</dbReference>
<evidence type="ECO:0000256" key="3">
    <source>
        <dbReference type="ARBA" id="ARBA00023163"/>
    </source>
</evidence>
<dbReference type="InterPro" id="IPR036390">
    <property type="entry name" value="WH_DNA-bd_sf"/>
</dbReference>
<dbReference type="InterPro" id="IPR011711">
    <property type="entry name" value="GntR_C"/>
</dbReference>
<dbReference type="SMART" id="SM00895">
    <property type="entry name" value="FCD"/>
    <property type="match status" value="1"/>
</dbReference>
<dbReference type="Proteomes" id="UP000219068">
    <property type="component" value="Unassembled WGS sequence"/>
</dbReference>
<dbReference type="Gene3D" id="1.20.120.530">
    <property type="entry name" value="GntR ligand-binding domain-like"/>
    <property type="match status" value="1"/>
</dbReference>
<dbReference type="Gene3D" id="1.10.10.10">
    <property type="entry name" value="Winged helix-like DNA-binding domain superfamily/Winged helix DNA-binding domain"/>
    <property type="match status" value="1"/>
</dbReference>
<dbReference type="PROSITE" id="PS50949">
    <property type="entry name" value="HTH_GNTR"/>
    <property type="match status" value="1"/>
</dbReference>
<reference evidence="5 6" key="1">
    <citation type="submission" date="2017-08" db="EMBL/GenBank/DDBJ databases">
        <authorList>
            <person name="de Groot N.N."/>
        </authorList>
    </citation>
    <scope>NUCLEOTIDE SEQUENCE [LARGE SCALE GENOMIC DNA]</scope>
    <source>
        <strain evidence="5 6">USBA 78</strain>
    </source>
</reference>
<dbReference type="EMBL" id="OBMM01000001">
    <property type="protein sequence ID" value="SOB89359.1"/>
    <property type="molecule type" value="Genomic_DNA"/>
</dbReference>
<dbReference type="GO" id="GO:0003700">
    <property type="term" value="F:DNA-binding transcription factor activity"/>
    <property type="evidence" value="ECO:0007669"/>
    <property type="project" value="InterPro"/>
</dbReference>
<keyword evidence="2" id="KW-0238">DNA-binding</keyword>
<dbReference type="SMART" id="SM00345">
    <property type="entry name" value="HTH_GNTR"/>
    <property type="match status" value="1"/>
</dbReference>
<dbReference type="GO" id="GO:0003677">
    <property type="term" value="F:DNA binding"/>
    <property type="evidence" value="ECO:0007669"/>
    <property type="project" value="UniProtKB-KW"/>
</dbReference>
<organism evidence="5 6">
    <name type="scientific">Thalassospira xiamenensis</name>
    <dbReference type="NCBI Taxonomy" id="220697"/>
    <lineage>
        <taxon>Bacteria</taxon>
        <taxon>Pseudomonadati</taxon>
        <taxon>Pseudomonadota</taxon>
        <taxon>Alphaproteobacteria</taxon>
        <taxon>Rhodospirillales</taxon>
        <taxon>Thalassospiraceae</taxon>
        <taxon>Thalassospira</taxon>
    </lineage>
</organism>
<dbReference type="CDD" id="cd07377">
    <property type="entry name" value="WHTH_GntR"/>
    <property type="match status" value="1"/>
</dbReference>
<dbReference type="RefSeq" id="WP_097050081.1">
    <property type="nucleotide sequence ID" value="NZ_OBMM01000001.1"/>
</dbReference>
<accession>A0A285R6J7</accession>
<dbReference type="InterPro" id="IPR008920">
    <property type="entry name" value="TF_FadR/GntR_C"/>
</dbReference>
<dbReference type="Pfam" id="PF00392">
    <property type="entry name" value="GntR"/>
    <property type="match status" value="1"/>
</dbReference>
<evidence type="ECO:0000313" key="6">
    <source>
        <dbReference type="Proteomes" id="UP000219068"/>
    </source>
</evidence>
<evidence type="ECO:0000259" key="4">
    <source>
        <dbReference type="PROSITE" id="PS50949"/>
    </source>
</evidence>
<keyword evidence="1" id="KW-0805">Transcription regulation</keyword>
<sequence length="249" mass="27389">MPSSMSRTYAKRSLHSIVAHDLGSRIVSGKLAPGDVLPTEAALSESLDVSRTALREAIKILSAKGLIESRPKTGTRVKPRTSWNLLDPDVLSWHFPDPDPAFLYGLFETRMIIEPNTAAMAAERATEEQLATIEAAYTGMENAELGTEAVYITDLVFHQAILDASGNDFMKSFGMLIETALIGSFRLSSGGPKAHVKSLPDHFAVYRAIAHREPGDAREAMRNLLSRTMQQLRQQLGMKSEHDWDVIGL</sequence>
<dbReference type="PRINTS" id="PR00035">
    <property type="entry name" value="HTHGNTR"/>
</dbReference>
<dbReference type="SUPFAM" id="SSF48008">
    <property type="entry name" value="GntR ligand-binding domain-like"/>
    <property type="match status" value="1"/>
</dbReference>
<protein>
    <submittedName>
        <fullName evidence="5">Transcriptional regulator, GntR family</fullName>
    </submittedName>
</protein>
<name>A0A285R6J7_9PROT</name>
<evidence type="ECO:0000313" key="5">
    <source>
        <dbReference type="EMBL" id="SOB89359.1"/>
    </source>
</evidence>
<evidence type="ECO:0000256" key="2">
    <source>
        <dbReference type="ARBA" id="ARBA00023125"/>
    </source>
</evidence>
<proteinExistence type="predicted"/>
<dbReference type="Pfam" id="PF07729">
    <property type="entry name" value="FCD"/>
    <property type="match status" value="1"/>
</dbReference>
<keyword evidence="3" id="KW-0804">Transcription</keyword>
<evidence type="ECO:0000256" key="1">
    <source>
        <dbReference type="ARBA" id="ARBA00023015"/>
    </source>
</evidence>
<dbReference type="AlphaFoldDB" id="A0A285R6J7"/>
<gene>
    <name evidence="5" type="ORF">SAMN05428964_10124</name>
</gene>
<dbReference type="SUPFAM" id="SSF46785">
    <property type="entry name" value="Winged helix' DNA-binding domain"/>
    <property type="match status" value="1"/>
</dbReference>
<dbReference type="PANTHER" id="PTHR43537:SF44">
    <property type="entry name" value="GNTR FAMILY REGULATORY PROTEIN"/>
    <property type="match status" value="1"/>
</dbReference>
<feature type="domain" description="HTH gntR-type" evidence="4">
    <location>
        <begin position="12"/>
        <end position="80"/>
    </location>
</feature>
<dbReference type="PANTHER" id="PTHR43537">
    <property type="entry name" value="TRANSCRIPTIONAL REGULATOR, GNTR FAMILY"/>
    <property type="match status" value="1"/>
</dbReference>
<dbReference type="InterPro" id="IPR036388">
    <property type="entry name" value="WH-like_DNA-bd_sf"/>
</dbReference>